<dbReference type="Gene3D" id="1.25.10.10">
    <property type="entry name" value="Leucine-rich Repeat Variant"/>
    <property type="match status" value="1"/>
</dbReference>
<evidence type="ECO:0000259" key="3">
    <source>
        <dbReference type="PROSITE" id="PS50011"/>
    </source>
</evidence>
<dbReference type="AlphaFoldDB" id="A0A6P6D970"/>
<dbReference type="FunFam" id="1.10.510.10:FF:001115">
    <property type="entry name" value="Serine/threonine kinase like domain containing 1"/>
    <property type="match status" value="1"/>
</dbReference>
<dbReference type="InterPro" id="IPR016024">
    <property type="entry name" value="ARM-type_fold"/>
</dbReference>
<gene>
    <name evidence="5" type="primary">Stkld1</name>
</gene>
<organism evidence="4 5">
    <name type="scientific">Octodon degus</name>
    <name type="common">Degu</name>
    <name type="synonym">Sciurus degus</name>
    <dbReference type="NCBI Taxonomy" id="10160"/>
    <lineage>
        <taxon>Eukaryota</taxon>
        <taxon>Metazoa</taxon>
        <taxon>Chordata</taxon>
        <taxon>Craniata</taxon>
        <taxon>Vertebrata</taxon>
        <taxon>Euteleostomi</taxon>
        <taxon>Mammalia</taxon>
        <taxon>Eutheria</taxon>
        <taxon>Euarchontoglires</taxon>
        <taxon>Glires</taxon>
        <taxon>Rodentia</taxon>
        <taxon>Hystricomorpha</taxon>
        <taxon>Octodontidae</taxon>
        <taxon>Octodon</taxon>
    </lineage>
</organism>
<feature type="domain" description="Protein kinase" evidence="3">
    <location>
        <begin position="20"/>
        <end position="298"/>
    </location>
</feature>
<keyword evidence="2" id="KW-0067">ATP-binding</keyword>
<protein>
    <submittedName>
        <fullName evidence="5">Serine/threonine kinase-like domain-containing protein STKLD1 isoform X3</fullName>
    </submittedName>
</protein>
<dbReference type="SUPFAM" id="SSF56112">
    <property type="entry name" value="Protein kinase-like (PK-like)"/>
    <property type="match status" value="1"/>
</dbReference>
<dbReference type="CTD" id="169436"/>
<dbReference type="Proteomes" id="UP000515203">
    <property type="component" value="Unplaced"/>
</dbReference>
<name>A0A6P6D970_OCTDE</name>
<proteinExistence type="predicted"/>
<dbReference type="Pfam" id="PF00069">
    <property type="entry name" value="Pkinase"/>
    <property type="match status" value="1"/>
</dbReference>
<dbReference type="InterPro" id="IPR011009">
    <property type="entry name" value="Kinase-like_dom_sf"/>
</dbReference>
<evidence type="ECO:0000256" key="2">
    <source>
        <dbReference type="ARBA" id="ARBA00022840"/>
    </source>
</evidence>
<evidence type="ECO:0000256" key="1">
    <source>
        <dbReference type="ARBA" id="ARBA00022741"/>
    </source>
</evidence>
<dbReference type="RefSeq" id="XP_023556188.1">
    <property type="nucleotide sequence ID" value="XM_023700420.1"/>
</dbReference>
<evidence type="ECO:0000313" key="5">
    <source>
        <dbReference type="RefSeq" id="XP_023556188.1"/>
    </source>
</evidence>
<dbReference type="PROSITE" id="PS50011">
    <property type="entry name" value="PROTEIN_KINASE_DOM"/>
    <property type="match status" value="1"/>
</dbReference>
<sequence>MASLPAVRQGVAPQDTMEKYQTLQELSPGALGVNVVVEEMKTKVKHVIKQVQCIDHHHASQALDELMPLLQLRHPHISVYEELFQMWDNEVSSTFLCLVMEYSPESFQDVIEAKRKEKAVVDAQWLQTMLVQVLDALEYLHHLDILHRNLKPSNIILVGQNQCKLQDLSCHALMTHRAKWNVRAEEDPCKKSWMAPEALDFSFSQKSDIWSLGCILLDLASCSFLNGVEAMYLRKSLRQQPGGLRALLETVAEREVPLADTFSLLLPAMLQINPSDRITIKDVIRITFGKASLKSPSIALSLHGLGIPEEITTVLLEGNMASILEVMQTFSSHPEVQLRAMKKLISMPEDQLGLPWPSELVAVVVAAMEQHQRLLEVQLCACTLLLRVLGQEPASELLQQAGLCELILQHLTSFCQDREVCLGGLGLLWALLVDAVIMNRDPLKKLPAMVVQVLDTHPVDVDVAEAGCAVLWLLSLLGCIREEELEKVVVLLLRSIRLGQGRVQLVNNAYRGLASLAKASELAAFRVVVLQEGSSGLSLLQETYQLYRDDPEVAENLCMLLTHLASYKDILPELEYSGIGALAQDIQDRFPSSLELVSYAKKVLLSLETAAQPGPGARELPGAACGLSGDRPALP</sequence>
<dbReference type="SUPFAM" id="SSF48371">
    <property type="entry name" value="ARM repeat"/>
    <property type="match status" value="1"/>
</dbReference>
<dbReference type="GO" id="GO:0005524">
    <property type="term" value="F:ATP binding"/>
    <property type="evidence" value="ECO:0007669"/>
    <property type="project" value="UniProtKB-KW"/>
</dbReference>
<dbReference type="GO" id="GO:0004674">
    <property type="term" value="F:protein serine/threonine kinase activity"/>
    <property type="evidence" value="ECO:0007669"/>
    <property type="project" value="TreeGrafter"/>
</dbReference>
<dbReference type="InterPro" id="IPR011989">
    <property type="entry name" value="ARM-like"/>
</dbReference>
<evidence type="ECO:0000313" key="4">
    <source>
        <dbReference type="Proteomes" id="UP000515203"/>
    </source>
</evidence>
<keyword evidence="4" id="KW-1185">Reference proteome</keyword>
<keyword evidence="1" id="KW-0547">Nucleotide-binding</keyword>
<dbReference type="CDD" id="cd00180">
    <property type="entry name" value="PKc"/>
    <property type="match status" value="1"/>
</dbReference>
<accession>A0A6P6D970</accession>
<dbReference type="Gene3D" id="1.10.510.10">
    <property type="entry name" value="Transferase(Phosphotransferase) domain 1"/>
    <property type="match status" value="1"/>
</dbReference>
<dbReference type="PANTHER" id="PTHR24363:SF5">
    <property type="entry name" value="SERINE_THREONINE KINASE-LIKE DOMAIN-CONTAINING PROTEIN STKLD1"/>
    <property type="match status" value="1"/>
</dbReference>
<dbReference type="PANTHER" id="PTHR24363">
    <property type="entry name" value="SERINE/THREONINE PROTEIN KINASE"/>
    <property type="match status" value="1"/>
</dbReference>
<dbReference type="InterPro" id="IPR000719">
    <property type="entry name" value="Prot_kinase_dom"/>
</dbReference>
<dbReference type="GeneID" id="101570870"/>
<reference evidence="5" key="1">
    <citation type="submission" date="2025-08" db="UniProtKB">
        <authorList>
            <consortium name="RefSeq"/>
        </authorList>
    </citation>
    <scope>IDENTIFICATION</scope>
</reference>